<keyword evidence="8" id="KW-1133">Transmembrane helix</keyword>
<dbReference type="SUPFAM" id="SSF158472">
    <property type="entry name" value="HAMP domain-like"/>
    <property type="match status" value="1"/>
</dbReference>
<dbReference type="SMART" id="SM00304">
    <property type="entry name" value="HAMP"/>
    <property type="match status" value="1"/>
</dbReference>
<evidence type="ECO:0000256" key="3">
    <source>
        <dbReference type="ARBA" id="ARBA00012438"/>
    </source>
</evidence>
<gene>
    <name evidence="12" type="ORF">RXV79_01185</name>
</gene>
<dbReference type="InterPro" id="IPR004358">
    <property type="entry name" value="Sig_transdc_His_kin-like_C"/>
</dbReference>
<dbReference type="EC" id="2.7.13.3" evidence="3"/>
<dbReference type="CDD" id="cd00082">
    <property type="entry name" value="HisKA"/>
    <property type="match status" value="1"/>
</dbReference>
<name>A0ABZ0D0D8_9BURK</name>
<evidence type="ECO:0000256" key="1">
    <source>
        <dbReference type="ARBA" id="ARBA00000085"/>
    </source>
</evidence>
<keyword evidence="13" id="KW-1185">Reference proteome</keyword>
<evidence type="ECO:0000256" key="5">
    <source>
        <dbReference type="ARBA" id="ARBA00022679"/>
    </source>
</evidence>
<protein>
    <recommendedName>
        <fullName evidence="3">histidine kinase</fullName>
        <ecNumber evidence="3">2.7.13.3</ecNumber>
    </recommendedName>
</protein>
<reference evidence="12 13" key="1">
    <citation type="submission" date="2023-10" db="EMBL/GenBank/DDBJ databases">
        <title>Bacteria for the degradation of biodegradable plastic PBAT(Polybutylene adipate terephthalate).</title>
        <authorList>
            <person name="Weon H.-Y."/>
            <person name="Yeon J."/>
        </authorList>
    </citation>
    <scope>NUCLEOTIDE SEQUENCE [LARGE SCALE GENOMIC DNA]</scope>
    <source>
        <strain evidence="12 13">SBD 7-3</strain>
    </source>
</reference>
<dbReference type="InterPro" id="IPR003594">
    <property type="entry name" value="HATPase_dom"/>
</dbReference>
<dbReference type="SUPFAM" id="SSF52172">
    <property type="entry name" value="CheY-like"/>
    <property type="match status" value="1"/>
</dbReference>
<dbReference type="CDD" id="cd12914">
    <property type="entry name" value="PDC1_DGC_like"/>
    <property type="match status" value="1"/>
</dbReference>
<dbReference type="SUPFAM" id="SSF47384">
    <property type="entry name" value="Homodimeric domain of signal transducing histidine kinase"/>
    <property type="match status" value="1"/>
</dbReference>
<dbReference type="Gene3D" id="3.30.565.10">
    <property type="entry name" value="Histidine kinase-like ATPase, C-terminal domain"/>
    <property type="match status" value="1"/>
</dbReference>
<dbReference type="PROSITE" id="PS50110">
    <property type="entry name" value="RESPONSE_REGULATORY"/>
    <property type="match status" value="1"/>
</dbReference>
<dbReference type="PANTHER" id="PTHR43065">
    <property type="entry name" value="SENSOR HISTIDINE KINASE"/>
    <property type="match status" value="1"/>
</dbReference>
<keyword evidence="8" id="KW-0812">Transmembrane</keyword>
<dbReference type="Pfam" id="PF00512">
    <property type="entry name" value="HisKA"/>
    <property type="match status" value="1"/>
</dbReference>
<evidence type="ECO:0000256" key="2">
    <source>
        <dbReference type="ARBA" id="ARBA00004370"/>
    </source>
</evidence>
<dbReference type="InterPro" id="IPR011006">
    <property type="entry name" value="CheY-like_superfamily"/>
</dbReference>
<dbReference type="PANTHER" id="PTHR43065:SF49">
    <property type="entry name" value="HISTIDINE KINASE"/>
    <property type="match status" value="1"/>
</dbReference>
<feature type="modified residue" description="4-aspartylphosphate" evidence="7">
    <location>
        <position position="673"/>
    </location>
</feature>
<dbReference type="Pfam" id="PF00072">
    <property type="entry name" value="Response_reg"/>
    <property type="match status" value="1"/>
</dbReference>
<sequence length="745" mass="80745">MSIRTRLLLLTLLATALPALLALARFFHDRDRAVEADTAVLVAFAQRRSETMVDRIQGTAQLLYGLGRARDLQTDDRDACSAFLSNVRETYPQYTGILTIKPDGRLFCDSLRTGRDLDLRDRAYFKAALASRDDKVLLEPTFGRLTGVAVLQIAYPVRAADGALQFVLLASLNLQKLFDGDTPPLPGASLMLFDRKGAVYARSHGPDAVLPEGASLAGTALHQFAAQHAGVASGELADTAGHAHVWALADSAPLQGTGLRIAAGAPKSSLLASANRRFGQDISLLAGLALVLFLVVWFFAEIVLRRQIVRSTRMARQLAEGDLSARIAPPLPRGELGELMTRLNQAAESLQHQHDDISTLNARLMQSQRLEAVGQLTGGVAHDFNNLLTVVMGNAELLAEQAGDNVEQRQLAEMIVGAAQRGAALTQQLLAFARKQALSPKPLDVNQLIAQMDSMLRRTLGEHIEIELIRAAGLWQGMVDQGQLENALLNLCLNARDAMPKGGRLTIETANTVLDQAYADSHPEVKPGQYVMLAVSDTGQGISPEHLELVFQPFFTTKEKGKGTGLGLAMVYGFVKQSAGHINIYSEQGHGTAVKLYLPRALYTQAGSPETHDRVMPTGGKESILVVEDDEMVRRYACQQLRSLGYRVIDMDNGADALAHIEQHDNIDLLFTDVVMPGGMNGRALADAARKLRPGLRVLYTSGYTENAIVHHGRLDPGVQLLAKPYRLVELARAVRSALGQATTA</sequence>
<dbReference type="EMBL" id="CP136336">
    <property type="protein sequence ID" value="WOB08682.1"/>
    <property type="molecule type" value="Genomic_DNA"/>
</dbReference>
<evidence type="ECO:0000256" key="4">
    <source>
        <dbReference type="ARBA" id="ARBA00022553"/>
    </source>
</evidence>
<dbReference type="InterPro" id="IPR001789">
    <property type="entry name" value="Sig_transdc_resp-reg_receiver"/>
</dbReference>
<dbReference type="SMART" id="SM00388">
    <property type="entry name" value="HisKA"/>
    <property type="match status" value="1"/>
</dbReference>
<comment type="catalytic activity">
    <reaction evidence="1">
        <text>ATP + protein L-histidine = ADP + protein N-phospho-L-histidine.</text>
        <dbReference type="EC" id="2.7.13.3"/>
    </reaction>
</comment>
<keyword evidence="12" id="KW-0547">Nucleotide-binding</keyword>
<evidence type="ECO:0000256" key="7">
    <source>
        <dbReference type="PROSITE-ProRule" id="PRU00169"/>
    </source>
</evidence>
<dbReference type="InterPro" id="IPR003661">
    <property type="entry name" value="HisK_dim/P_dom"/>
</dbReference>
<feature type="domain" description="HAMP" evidence="11">
    <location>
        <begin position="302"/>
        <end position="355"/>
    </location>
</feature>
<accession>A0ABZ0D0D8</accession>
<dbReference type="InterPro" id="IPR003660">
    <property type="entry name" value="HAMP_dom"/>
</dbReference>
<dbReference type="PROSITE" id="PS50109">
    <property type="entry name" value="HIS_KIN"/>
    <property type="match status" value="1"/>
</dbReference>
<dbReference type="Gene3D" id="6.10.340.10">
    <property type="match status" value="1"/>
</dbReference>
<dbReference type="InterPro" id="IPR036890">
    <property type="entry name" value="HATPase_C_sf"/>
</dbReference>
<dbReference type="Gene3D" id="1.10.287.130">
    <property type="match status" value="1"/>
</dbReference>
<comment type="subcellular location">
    <subcellularLocation>
        <location evidence="2">Membrane</location>
    </subcellularLocation>
</comment>
<keyword evidence="8" id="KW-0472">Membrane</keyword>
<dbReference type="GO" id="GO:0005524">
    <property type="term" value="F:ATP binding"/>
    <property type="evidence" value="ECO:0007669"/>
    <property type="project" value="UniProtKB-KW"/>
</dbReference>
<dbReference type="CDD" id="cd18161">
    <property type="entry name" value="REC_hyHK_blue-like"/>
    <property type="match status" value="1"/>
</dbReference>
<dbReference type="PRINTS" id="PR00344">
    <property type="entry name" value="BCTRLSENSOR"/>
</dbReference>
<feature type="domain" description="Histidine kinase" evidence="9">
    <location>
        <begin position="379"/>
        <end position="602"/>
    </location>
</feature>
<evidence type="ECO:0000259" key="11">
    <source>
        <dbReference type="PROSITE" id="PS50885"/>
    </source>
</evidence>
<evidence type="ECO:0000259" key="9">
    <source>
        <dbReference type="PROSITE" id="PS50109"/>
    </source>
</evidence>
<dbReference type="Gene3D" id="3.30.450.20">
    <property type="entry name" value="PAS domain"/>
    <property type="match status" value="1"/>
</dbReference>
<dbReference type="SMART" id="SM00387">
    <property type="entry name" value="HATPase_c"/>
    <property type="match status" value="1"/>
</dbReference>
<organism evidence="12 13">
    <name type="scientific">Piscinibacter gummiphilus</name>
    <dbReference type="NCBI Taxonomy" id="946333"/>
    <lineage>
        <taxon>Bacteria</taxon>
        <taxon>Pseudomonadati</taxon>
        <taxon>Pseudomonadota</taxon>
        <taxon>Betaproteobacteria</taxon>
        <taxon>Burkholderiales</taxon>
        <taxon>Sphaerotilaceae</taxon>
        <taxon>Piscinibacter</taxon>
    </lineage>
</organism>
<keyword evidence="4 7" id="KW-0597">Phosphoprotein</keyword>
<dbReference type="RefSeq" id="WP_316701505.1">
    <property type="nucleotide sequence ID" value="NZ_CP136336.1"/>
</dbReference>
<feature type="domain" description="Response regulatory" evidence="10">
    <location>
        <begin position="623"/>
        <end position="739"/>
    </location>
</feature>
<dbReference type="SUPFAM" id="SSF55874">
    <property type="entry name" value="ATPase domain of HSP90 chaperone/DNA topoisomerase II/histidine kinase"/>
    <property type="match status" value="1"/>
</dbReference>
<dbReference type="Proteomes" id="UP001303946">
    <property type="component" value="Chromosome"/>
</dbReference>
<dbReference type="PROSITE" id="PS50885">
    <property type="entry name" value="HAMP"/>
    <property type="match status" value="1"/>
</dbReference>
<evidence type="ECO:0000313" key="13">
    <source>
        <dbReference type="Proteomes" id="UP001303946"/>
    </source>
</evidence>
<evidence type="ECO:0000259" key="10">
    <source>
        <dbReference type="PROSITE" id="PS50110"/>
    </source>
</evidence>
<keyword evidence="6" id="KW-0418">Kinase</keyword>
<keyword evidence="5" id="KW-0808">Transferase</keyword>
<evidence type="ECO:0000313" key="12">
    <source>
        <dbReference type="EMBL" id="WOB08682.1"/>
    </source>
</evidence>
<dbReference type="Pfam" id="PF02518">
    <property type="entry name" value="HATPase_c"/>
    <property type="match status" value="1"/>
</dbReference>
<evidence type="ECO:0000256" key="8">
    <source>
        <dbReference type="SAM" id="Phobius"/>
    </source>
</evidence>
<dbReference type="InterPro" id="IPR005467">
    <property type="entry name" value="His_kinase_dom"/>
</dbReference>
<dbReference type="SMART" id="SM00448">
    <property type="entry name" value="REC"/>
    <property type="match status" value="1"/>
</dbReference>
<proteinExistence type="predicted"/>
<dbReference type="Pfam" id="PF00672">
    <property type="entry name" value="HAMP"/>
    <property type="match status" value="1"/>
</dbReference>
<dbReference type="CDD" id="cd06225">
    <property type="entry name" value="HAMP"/>
    <property type="match status" value="1"/>
</dbReference>
<dbReference type="Gene3D" id="3.40.50.2300">
    <property type="match status" value="1"/>
</dbReference>
<feature type="transmembrane region" description="Helical" evidence="8">
    <location>
        <begin position="282"/>
        <end position="304"/>
    </location>
</feature>
<evidence type="ECO:0000256" key="6">
    <source>
        <dbReference type="ARBA" id="ARBA00022777"/>
    </source>
</evidence>
<keyword evidence="12" id="KW-0067">ATP-binding</keyword>
<dbReference type="InterPro" id="IPR036097">
    <property type="entry name" value="HisK_dim/P_sf"/>
</dbReference>